<feature type="transmembrane region" description="Helical" evidence="1">
    <location>
        <begin position="444"/>
        <end position="461"/>
    </location>
</feature>
<dbReference type="AlphaFoldDB" id="A0A162LNT2"/>
<feature type="transmembrane region" description="Helical" evidence="1">
    <location>
        <begin position="481"/>
        <end position="500"/>
    </location>
</feature>
<dbReference type="Proteomes" id="UP000075787">
    <property type="component" value="Unassembled WGS sequence"/>
</dbReference>
<feature type="transmembrane region" description="Helical" evidence="1">
    <location>
        <begin position="139"/>
        <end position="158"/>
    </location>
</feature>
<protein>
    <recommendedName>
        <fullName evidence="4">PepSY domain-containing protein</fullName>
    </recommendedName>
</protein>
<dbReference type="Pfam" id="PF03929">
    <property type="entry name" value="PepSY_TM"/>
    <property type="match status" value="1"/>
</dbReference>
<feature type="transmembrane region" description="Helical" evidence="1">
    <location>
        <begin position="12"/>
        <end position="34"/>
    </location>
</feature>
<keyword evidence="1" id="KW-0812">Transmembrane</keyword>
<name>A0A162LNT2_9PROT</name>
<evidence type="ECO:0000313" key="2">
    <source>
        <dbReference type="EMBL" id="KYO55999.1"/>
    </source>
</evidence>
<dbReference type="PROSITE" id="PS51257">
    <property type="entry name" value="PROKAR_LIPOPROTEIN"/>
    <property type="match status" value="1"/>
</dbReference>
<proteinExistence type="predicted"/>
<feature type="transmembrane region" description="Helical" evidence="1">
    <location>
        <begin position="417"/>
        <end position="437"/>
    </location>
</feature>
<feature type="transmembrane region" description="Helical" evidence="1">
    <location>
        <begin position="344"/>
        <end position="366"/>
    </location>
</feature>
<sequence length="512" mass="54416">MSFRQKMSWLHTWAGLVVGWLLFAIFLTGTACYFRPEISAWMHRLAPITLPDQPTQARLAAAWLQAEAPDAVSWLIDFSDGREPVLKVAAGRPHGYVAQRLDPVTGAPEAGPETVGGDFLFYVHFTLIMSDWGRILGRYLVGICAMIMGVAIVTGVIVHKRIFKDAFTFRPRAAAQRAWLDGHNLLGVMSLPFHLMITWSGLITLMLLYMPWAVDAGYPGGRAGYAADLDGIAAAGAPAGPVQPAALTDLGQVVAAASAAWSADGRDIRVGRIEVDRPGTTAARLTLTPQDADQLARLPEALVFDGTTGRLIADGRGQGGAVAAVHHTLYGLHLARFAGLPLRWLFFAAGLAGTAMIATGLVLWSVKRRPKTGAAGRGRGHRLVDALNIGCLVGLPAAIAGQFLANRLLPADIAGRAVLEPAAFYLVWLAFLLAGAWRSDGSGWMRALVAAALLWAAVPVADVLVTGRDPLGALAAGDRVFWGLQLACLVMALALGRLAMILRARSRRGGAA</sequence>
<dbReference type="RefSeq" id="WP_082828299.1">
    <property type="nucleotide sequence ID" value="NZ_LPZR01000052.1"/>
</dbReference>
<dbReference type="PANTHER" id="PTHR34219">
    <property type="entry name" value="IRON-REGULATED INNER MEMBRANE PROTEIN-RELATED"/>
    <property type="match status" value="1"/>
</dbReference>
<gene>
    <name evidence="2" type="ORF">AUP44_22670</name>
</gene>
<evidence type="ECO:0000313" key="3">
    <source>
        <dbReference type="Proteomes" id="UP000075787"/>
    </source>
</evidence>
<organism evidence="2 3">
    <name type="scientific">Tistrella mobilis</name>
    <dbReference type="NCBI Taxonomy" id="171437"/>
    <lineage>
        <taxon>Bacteria</taxon>
        <taxon>Pseudomonadati</taxon>
        <taxon>Pseudomonadota</taxon>
        <taxon>Alphaproteobacteria</taxon>
        <taxon>Geminicoccales</taxon>
        <taxon>Geminicoccaceae</taxon>
        <taxon>Tistrella</taxon>
    </lineage>
</organism>
<dbReference type="OrthoDB" id="9776609at2"/>
<evidence type="ECO:0000256" key="1">
    <source>
        <dbReference type="SAM" id="Phobius"/>
    </source>
</evidence>
<keyword evidence="1" id="KW-0472">Membrane</keyword>
<feature type="transmembrane region" description="Helical" evidence="1">
    <location>
        <begin position="386"/>
        <end position="405"/>
    </location>
</feature>
<evidence type="ECO:0008006" key="4">
    <source>
        <dbReference type="Google" id="ProtNLM"/>
    </source>
</evidence>
<dbReference type="PANTHER" id="PTHR34219:SF4">
    <property type="entry name" value="PEPSY DOMAIN-CONTAINING PROTEIN"/>
    <property type="match status" value="1"/>
</dbReference>
<accession>A0A162LNT2</accession>
<comment type="caution">
    <text evidence="2">The sequence shown here is derived from an EMBL/GenBank/DDBJ whole genome shotgun (WGS) entry which is preliminary data.</text>
</comment>
<keyword evidence="1" id="KW-1133">Transmembrane helix</keyword>
<dbReference type="InterPro" id="IPR005625">
    <property type="entry name" value="PepSY-ass_TM"/>
</dbReference>
<feature type="transmembrane region" description="Helical" evidence="1">
    <location>
        <begin position="193"/>
        <end position="212"/>
    </location>
</feature>
<reference evidence="2 3" key="1">
    <citation type="submission" date="2015-12" db="EMBL/GenBank/DDBJ databases">
        <title>Genome sequence of Tistrella mobilis MCCC 1A02139.</title>
        <authorList>
            <person name="Lu L."/>
            <person name="Lai Q."/>
            <person name="Shao Z."/>
            <person name="Qian P."/>
        </authorList>
    </citation>
    <scope>NUCLEOTIDE SEQUENCE [LARGE SCALE GENOMIC DNA]</scope>
    <source>
        <strain evidence="2 3">MCCC 1A02139</strain>
    </source>
</reference>
<dbReference type="EMBL" id="LPZR01000052">
    <property type="protein sequence ID" value="KYO55999.1"/>
    <property type="molecule type" value="Genomic_DNA"/>
</dbReference>